<comment type="catalytic activity">
    <reaction evidence="1">
        <text>ATP + protein L-histidine = ADP + protein N-phospho-L-histidine.</text>
        <dbReference type="EC" id="2.7.13.3"/>
    </reaction>
</comment>
<dbReference type="InterPro" id="IPR000014">
    <property type="entry name" value="PAS"/>
</dbReference>
<dbReference type="PRINTS" id="PR00344">
    <property type="entry name" value="BCTRLSENSOR"/>
</dbReference>
<feature type="modified residue" description="4-aspartylphosphate" evidence="5">
    <location>
        <position position="922"/>
    </location>
</feature>
<evidence type="ECO:0000256" key="2">
    <source>
        <dbReference type="ARBA" id="ARBA00012438"/>
    </source>
</evidence>
<feature type="domain" description="Response regulatory" evidence="8">
    <location>
        <begin position="873"/>
        <end position="990"/>
    </location>
</feature>
<dbReference type="SMART" id="SM00387">
    <property type="entry name" value="HATPase_c"/>
    <property type="match status" value="1"/>
</dbReference>
<dbReference type="RefSeq" id="WP_281468578.1">
    <property type="nucleotide sequence ID" value="NZ_CP124535.1"/>
</dbReference>
<dbReference type="Pfam" id="PF00072">
    <property type="entry name" value="Response_reg"/>
    <property type="match status" value="2"/>
</dbReference>
<dbReference type="InterPro" id="IPR004358">
    <property type="entry name" value="Sig_transdc_His_kin-like_C"/>
</dbReference>
<dbReference type="Pfam" id="PF08448">
    <property type="entry name" value="PAS_4"/>
    <property type="match status" value="2"/>
</dbReference>
<dbReference type="PANTHER" id="PTHR45339">
    <property type="entry name" value="HYBRID SIGNAL TRANSDUCTION HISTIDINE KINASE J"/>
    <property type="match status" value="1"/>
</dbReference>
<proteinExistence type="predicted"/>
<dbReference type="EC" id="2.7.13.3" evidence="2"/>
<dbReference type="InterPro" id="IPR001789">
    <property type="entry name" value="Sig_transdc_resp-reg_receiver"/>
</dbReference>
<evidence type="ECO:0000259" key="8">
    <source>
        <dbReference type="PROSITE" id="PS50110"/>
    </source>
</evidence>
<dbReference type="SUPFAM" id="SSF55785">
    <property type="entry name" value="PYP-like sensor domain (PAS domain)"/>
    <property type="match status" value="2"/>
</dbReference>
<evidence type="ECO:0000256" key="6">
    <source>
        <dbReference type="SAM" id="Phobius"/>
    </source>
</evidence>
<dbReference type="SUPFAM" id="SSF47384">
    <property type="entry name" value="Homodimeric domain of signal transducing histidine kinase"/>
    <property type="match status" value="1"/>
</dbReference>
<keyword evidence="10" id="KW-1185">Reference proteome</keyword>
<protein>
    <recommendedName>
        <fullName evidence="2">histidine kinase</fullName>
        <ecNumber evidence="2">2.7.13.3</ecNumber>
    </recommendedName>
</protein>
<dbReference type="InterPro" id="IPR011006">
    <property type="entry name" value="CheY-like_superfamily"/>
</dbReference>
<dbReference type="InterPro" id="IPR005467">
    <property type="entry name" value="His_kinase_dom"/>
</dbReference>
<dbReference type="Pfam" id="PF00512">
    <property type="entry name" value="HisKA"/>
    <property type="match status" value="1"/>
</dbReference>
<dbReference type="EMBL" id="CP124535">
    <property type="protein sequence ID" value="WGV17361.1"/>
    <property type="molecule type" value="Genomic_DNA"/>
</dbReference>
<evidence type="ECO:0000256" key="5">
    <source>
        <dbReference type="PROSITE-ProRule" id="PRU00169"/>
    </source>
</evidence>
<dbReference type="CDD" id="cd16922">
    <property type="entry name" value="HATPase_EvgS-ArcB-TorS-like"/>
    <property type="match status" value="1"/>
</dbReference>
<gene>
    <name evidence="9" type="ORF">QF092_06085</name>
</gene>
<dbReference type="InterPro" id="IPR036890">
    <property type="entry name" value="HATPase_C_sf"/>
</dbReference>
<feature type="domain" description="Response regulatory" evidence="8">
    <location>
        <begin position="731"/>
        <end position="847"/>
    </location>
</feature>
<keyword evidence="6" id="KW-1133">Transmembrane helix</keyword>
<dbReference type="NCBIfam" id="TIGR00229">
    <property type="entry name" value="sensory_box"/>
    <property type="match status" value="2"/>
</dbReference>
<organism evidence="9 10">
    <name type="scientific">Fuscovulum ytuae</name>
    <dbReference type="NCBI Taxonomy" id="3042299"/>
    <lineage>
        <taxon>Bacteria</taxon>
        <taxon>Pseudomonadati</taxon>
        <taxon>Pseudomonadota</taxon>
        <taxon>Alphaproteobacteria</taxon>
        <taxon>Rhodobacterales</taxon>
        <taxon>Paracoccaceae</taxon>
        <taxon>Fuscovulum</taxon>
    </lineage>
</organism>
<dbReference type="SUPFAM" id="SSF55874">
    <property type="entry name" value="ATPase domain of HSP90 chaperone/DNA topoisomerase II/histidine kinase"/>
    <property type="match status" value="1"/>
</dbReference>
<dbReference type="CDD" id="cd00156">
    <property type="entry name" value="REC"/>
    <property type="match status" value="1"/>
</dbReference>
<dbReference type="Pfam" id="PF02518">
    <property type="entry name" value="HATPase_c"/>
    <property type="match status" value="1"/>
</dbReference>
<dbReference type="Proteomes" id="UP001230978">
    <property type="component" value="Chromosome"/>
</dbReference>
<dbReference type="InterPro" id="IPR003594">
    <property type="entry name" value="HATPase_dom"/>
</dbReference>
<dbReference type="SMART" id="SM00388">
    <property type="entry name" value="HisKA"/>
    <property type="match status" value="1"/>
</dbReference>
<keyword evidence="6" id="KW-0812">Transmembrane</keyword>
<dbReference type="Gene3D" id="3.40.50.2300">
    <property type="match status" value="2"/>
</dbReference>
<keyword evidence="3 5" id="KW-0597">Phosphoprotein</keyword>
<dbReference type="InterPro" id="IPR035965">
    <property type="entry name" value="PAS-like_dom_sf"/>
</dbReference>
<sequence>MPLHPHGRQDRNTRPLCILLPTLLGLAVAPNRTAAQTDVAAAPFGLWSVLALILLVVSALAIAILLRGRLHRLAEARLVIAEALHKRIRESDALHAVFLATEDMTRPTQATLADVAQALETAIGAPGQFRFRLRLFDALHNAAPSDTAAPVHTSPMMIEGVEAGEIAVYARAGQNAHLYPEERLLVDLAASRLAGRSLGALATQRLARSEERFRHTFHHSAQATAVLQNGVFTEANAAAHTILGYRNGASFIGLRPDQISPEFQPDGTGSAEKSAALIDRALREGSVKFDWEHLRADGSPVLIEVMLTAVADGDHVDIFTLWNDITVTRQAEIALANYQRTLEAQVARRTEELTALTEELQTILTTADSGIALVRDGRIASANPGLAALLLRPMDQLIGASPDVFLSDPAEWPRLRSHAQDHMARGETFSASTQLACGDGSLRWVNLRAKAIDARDPGQGVVWVISDATQERAAAAQLAQARDIAEQAARLKSEFLAQMSHELRSPINAMIGYGDLLLGSPLTAHQRDYMLKLQSAGQHLLSIVNDVLDLSKVEAGKLRIERTEFALNAVLRAACDSIAAAAADKGLELILDADPALPPRLMGDPLRLTQILLNYLSNALKFTQSGEIRLEVAPDPSGGLRFTVTDTGLGMSPDQITRMFQSFSQAEDSTARLYGGTGLGLAICRQLADLMQGEVGVESIPGAGSRFWVRLPLDAAPGLAPAGKPPLKGRRLLLLDDNPRAAAAISRQLTAAGARPTIAADVATALAAARQTRFDALLIDSRMPDADGHIAAARLRSALRDTLPPLVLLSHRGGHQAVEEAYAHGFRDLVLKPIDPDVLIPRLIGVINGADLKGQTVTQAPDPAAPKPFAGRAALIVDDNPMNREVTAALLSHQGFDTVTASNGAEAIEALLDREVDLILMDCQMPVMDGIEATRRIRALPSARAHVPIIGLTGQSDEGDRDAGLAAGMSDYLVKPVAPSALRSTLARHLEDAPDPPLNRPEAAQVS</sequence>
<accession>A0ABY8QBD3</accession>
<dbReference type="PANTHER" id="PTHR45339:SF1">
    <property type="entry name" value="HYBRID SIGNAL TRANSDUCTION HISTIDINE KINASE J"/>
    <property type="match status" value="1"/>
</dbReference>
<evidence type="ECO:0000313" key="10">
    <source>
        <dbReference type="Proteomes" id="UP001230978"/>
    </source>
</evidence>
<dbReference type="SMART" id="SM00448">
    <property type="entry name" value="REC"/>
    <property type="match status" value="2"/>
</dbReference>
<dbReference type="InterPro" id="IPR003661">
    <property type="entry name" value="HisK_dim/P_dom"/>
</dbReference>
<dbReference type="PROSITE" id="PS50110">
    <property type="entry name" value="RESPONSE_REGULATORY"/>
    <property type="match status" value="2"/>
</dbReference>
<evidence type="ECO:0000313" key="9">
    <source>
        <dbReference type="EMBL" id="WGV17361.1"/>
    </source>
</evidence>
<dbReference type="InterPro" id="IPR013656">
    <property type="entry name" value="PAS_4"/>
</dbReference>
<dbReference type="Gene3D" id="1.10.287.130">
    <property type="match status" value="1"/>
</dbReference>
<feature type="transmembrane region" description="Helical" evidence="6">
    <location>
        <begin position="45"/>
        <end position="66"/>
    </location>
</feature>
<dbReference type="CDD" id="cd17546">
    <property type="entry name" value="REC_hyHK_CKI1_RcsC-like"/>
    <property type="match status" value="1"/>
</dbReference>
<evidence type="ECO:0000256" key="4">
    <source>
        <dbReference type="ARBA" id="ARBA00023012"/>
    </source>
</evidence>
<dbReference type="Gene3D" id="3.30.450.20">
    <property type="entry name" value="PAS domain"/>
    <property type="match status" value="2"/>
</dbReference>
<evidence type="ECO:0000259" key="7">
    <source>
        <dbReference type="PROSITE" id="PS50109"/>
    </source>
</evidence>
<dbReference type="Gene3D" id="3.30.565.10">
    <property type="entry name" value="Histidine kinase-like ATPase, C-terminal domain"/>
    <property type="match status" value="1"/>
</dbReference>
<dbReference type="InterPro" id="IPR036097">
    <property type="entry name" value="HisK_dim/P_sf"/>
</dbReference>
<keyword evidence="4" id="KW-0902">Two-component regulatory system</keyword>
<name>A0ABY8QBD3_9RHOB</name>
<evidence type="ECO:0000256" key="1">
    <source>
        <dbReference type="ARBA" id="ARBA00000085"/>
    </source>
</evidence>
<evidence type="ECO:0000256" key="3">
    <source>
        <dbReference type="ARBA" id="ARBA00022553"/>
    </source>
</evidence>
<keyword evidence="6" id="KW-0472">Membrane</keyword>
<feature type="domain" description="Histidine kinase" evidence="7">
    <location>
        <begin position="498"/>
        <end position="715"/>
    </location>
</feature>
<dbReference type="PROSITE" id="PS50109">
    <property type="entry name" value="HIS_KIN"/>
    <property type="match status" value="1"/>
</dbReference>
<feature type="modified residue" description="4-aspartylphosphate" evidence="5">
    <location>
        <position position="780"/>
    </location>
</feature>
<dbReference type="CDD" id="cd00082">
    <property type="entry name" value="HisKA"/>
    <property type="match status" value="1"/>
</dbReference>
<dbReference type="SUPFAM" id="SSF52172">
    <property type="entry name" value="CheY-like"/>
    <property type="match status" value="2"/>
</dbReference>
<reference evidence="9 10" key="1">
    <citation type="submission" date="2023-04" db="EMBL/GenBank/DDBJ databases">
        <title>YMD61, complete Genome.</title>
        <authorList>
            <person name="Zhang J."/>
        </authorList>
    </citation>
    <scope>NUCLEOTIDE SEQUENCE [LARGE SCALE GENOMIC DNA]</scope>
    <source>
        <strain evidence="9 10">YMD61</strain>
    </source>
</reference>